<gene>
    <name evidence="4" type="ORF">GCM10017586_14960</name>
</gene>
<feature type="domain" description="Lsr2 dimerization" evidence="2">
    <location>
        <begin position="4"/>
        <end position="64"/>
    </location>
</feature>
<name>A0A9W6M3G4_9MICO</name>
<evidence type="ECO:0000313" key="5">
    <source>
        <dbReference type="Proteomes" id="UP001142317"/>
    </source>
</evidence>
<comment type="caution">
    <text evidence="4">The sequence shown here is derived from an EMBL/GenBank/DDBJ whole genome shotgun (WGS) entry which is preliminary data.</text>
</comment>
<dbReference type="Pfam" id="PF11774">
    <property type="entry name" value="Lsr2"/>
    <property type="match status" value="1"/>
</dbReference>
<dbReference type="InterPro" id="IPR024412">
    <property type="entry name" value="Lsr2_dim_dom"/>
</dbReference>
<evidence type="ECO:0000313" key="4">
    <source>
        <dbReference type="EMBL" id="GLJ79814.1"/>
    </source>
</evidence>
<dbReference type="Proteomes" id="UP001142317">
    <property type="component" value="Unassembled WGS sequence"/>
</dbReference>
<dbReference type="InterPro" id="IPR055370">
    <property type="entry name" value="Lsr2_DNA-bd"/>
</dbReference>
<dbReference type="InterPro" id="IPR036625">
    <property type="entry name" value="E3-bd_dom_sf"/>
</dbReference>
<feature type="domain" description="Lsr2 DNA-binding" evidence="3">
    <location>
        <begin position="85"/>
        <end position="116"/>
    </location>
</feature>
<dbReference type="AlphaFoldDB" id="A0A9W6M3G4"/>
<evidence type="ECO:0000256" key="1">
    <source>
        <dbReference type="ARBA" id="ARBA00023125"/>
    </source>
</evidence>
<protein>
    <submittedName>
        <fullName evidence="4">Protein lsr2</fullName>
    </submittedName>
</protein>
<organism evidence="4 5">
    <name type="scientific">Microbacterium imperiale</name>
    <dbReference type="NCBI Taxonomy" id="33884"/>
    <lineage>
        <taxon>Bacteria</taxon>
        <taxon>Bacillati</taxon>
        <taxon>Actinomycetota</taxon>
        <taxon>Actinomycetes</taxon>
        <taxon>Micrococcales</taxon>
        <taxon>Microbacteriaceae</taxon>
        <taxon>Microbacterium</taxon>
    </lineage>
</organism>
<dbReference type="Gene3D" id="4.10.320.10">
    <property type="entry name" value="E3-binding domain"/>
    <property type="match status" value="1"/>
</dbReference>
<dbReference type="Pfam" id="PF23359">
    <property type="entry name" value="Lsr2_DNA-bd"/>
    <property type="match status" value="1"/>
</dbReference>
<dbReference type="EMBL" id="BSEO01000005">
    <property type="protein sequence ID" value="GLJ79814.1"/>
    <property type="molecule type" value="Genomic_DNA"/>
</dbReference>
<reference evidence="4" key="1">
    <citation type="journal article" date="2014" name="Int. J. Syst. Evol. Microbiol.">
        <title>Complete genome sequence of Corynebacterium casei LMG S-19264T (=DSM 44701T), isolated from a smear-ripened cheese.</title>
        <authorList>
            <consortium name="US DOE Joint Genome Institute (JGI-PGF)"/>
            <person name="Walter F."/>
            <person name="Albersmeier A."/>
            <person name="Kalinowski J."/>
            <person name="Ruckert C."/>
        </authorList>
    </citation>
    <scope>NUCLEOTIDE SEQUENCE</scope>
    <source>
        <strain evidence="4">VKM Ac-1447</strain>
    </source>
</reference>
<keyword evidence="1" id="KW-0238">DNA-binding</keyword>
<dbReference type="InterPro" id="IPR042261">
    <property type="entry name" value="Lsr2-like_dimerization"/>
</dbReference>
<accession>A0A9W6M3G4</accession>
<proteinExistence type="predicted"/>
<dbReference type="GO" id="GO:0016746">
    <property type="term" value="F:acyltransferase activity"/>
    <property type="evidence" value="ECO:0007669"/>
    <property type="project" value="InterPro"/>
</dbReference>
<evidence type="ECO:0000259" key="3">
    <source>
        <dbReference type="Pfam" id="PF23359"/>
    </source>
</evidence>
<reference evidence="4" key="2">
    <citation type="submission" date="2023-01" db="EMBL/GenBank/DDBJ databases">
        <authorList>
            <person name="Sun Q."/>
            <person name="Evtushenko L."/>
        </authorList>
    </citation>
    <scope>NUCLEOTIDE SEQUENCE</scope>
    <source>
        <strain evidence="4">VKM Ac-1447</strain>
    </source>
</reference>
<sequence length="117" mass="12942">MAFMARKQITQLIDDLDGTVLEDGEGKQITFSIEGRAYEIDLSDENAEKFYKALEPFVDVARSIRANGNATRSRPSRAAKSDLDLGAVREWARANGHTVNERGRIPASVIDAYRAAN</sequence>
<dbReference type="GO" id="GO:0003677">
    <property type="term" value="F:DNA binding"/>
    <property type="evidence" value="ECO:0007669"/>
    <property type="project" value="UniProtKB-KW"/>
</dbReference>
<evidence type="ECO:0000259" key="2">
    <source>
        <dbReference type="Pfam" id="PF11774"/>
    </source>
</evidence>
<dbReference type="Gene3D" id="3.30.60.230">
    <property type="entry name" value="Lsr2, dimerization domain"/>
    <property type="match status" value="1"/>
</dbReference>
<keyword evidence="5" id="KW-1185">Reference proteome</keyword>